<name>A0A8S1J4W5_9CHLO</name>
<dbReference type="PANTHER" id="PTHR11487">
    <property type="entry name" value="THIOESTERASE"/>
    <property type="match status" value="1"/>
</dbReference>
<dbReference type="Pfam" id="PF00975">
    <property type="entry name" value="Thioesterase"/>
    <property type="match status" value="1"/>
</dbReference>
<feature type="domain" description="Thioesterase" evidence="2">
    <location>
        <begin position="26"/>
        <end position="261"/>
    </location>
</feature>
<evidence type="ECO:0000259" key="2">
    <source>
        <dbReference type="Pfam" id="PF00975"/>
    </source>
</evidence>
<dbReference type="PANTHER" id="PTHR11487:SF0">
    <property type="entry name" value="S-ACYL FATTY ACID SYNTHASE THIOESTERASE, MEDIUM CHAIN"/>
    <property type="match status" value="1"/>
</dbReference>
<reference evidence="3" key="1">
    <citation type="submission" date="2020-12" db="EMBL/GenBank/DDBJ databases">
        <authorList>
            <person name="Iha C."/>
        </authorList>
    </citation>
    <scope>NUCLEOTIDE SEQUENCE</scope>
</reference>
<evidence type="ECO:0000313" key="4">
    <source>
        <dbReference type="Proteomes" id="UP000708148"/>
    </source>
</evidence>
<dbReference type="SUPFAM" id="SSF53474">
    <property type="entry name" value="alpha/beta-Hydrolases"/>
    <property type="match status" value="1"/>
</dbReference>
<dbReference type="InterPro" id="IPR012223">
    <property type="entry name" value="TEII"/>
</dbReference>
<evidence type="ECO:0000313" key="3">
    <source>
        <dbReference type="EMBL" id="CAD7702514.1"/>
    </source>
</evidence>
<dbReference type="GO" id="GO:0008610">
    <property type="term" value="P:lipid biosynthetic process"/>
    <property type="evidence" value="ECO:0007669"/>
    <property type="project" value="TreeGrafter"/>
</dbReference>
<dbReference type="EMBL" id="CAJHUC010001860">
    <property type="protein sequence ID" value="CAD7702514.1"/>
    <property type="molecule type" value="Genomic_DNA"/>
</dbReference>
<sequence length="266" mass="29467">MPSSGRDRWILRAPKQANPMPGSRLRLFCFPPAGTGAWAYHGWGPGLPADIEILPVELPGRNSRAGEPAMEAMAPLVAEVVEAVTPLMRERPFVLFGHSMGAWVAYEVALALARAGGPTPAKAYFSGCRPPHLNGAEHDVDPTRLGDLTYKEFWPAFEKRYGKVPGLEEEIIREYVYPVLRADFRLVEAYQPTGGPVQEGGGLPCPIAALCGEEDGRLHRAQLELWKCHTKAGFQEVWFPNSDHRYISDHPDKLLQFLSKDLTTLL</sequence>
<organism evidence="3 4">
    <name type="scientific">Ostreobium quekettii</name>
    <dbReference type="NCBI Taxonomy" id="121088"/>
    <lineage>
        <taxon>Eukaryota</taxon>
        <taxon>Viridiplantae</taxon>
        <taxon>Chlorophyta</taxon>
        <taxon>core chlorophytes</taxon>
        <taxon>Ulvophyceae</taxon>
        <taxon>TCBD clade</taxon>
        <taxon>Bryopsidales</taxon>
        <taxon>Ostreobineae</taxon>
        <taxon>Ostreobiaceae</taxon>
        <taxon>Ostreobium</taxon>
    </lineage>
</organism>
<dbReference type="InterPro" id="IPR029058">
    <property type="entry name" value="AB_hydrolase_fold"/>
</dbReference>
<proteinExistence type="inferred from homology"/>
<dbReference type="Proteomes" id="UP000708148">
    <property type="component" value="Unassembled WGS sequence"/>
</dbReference>
<keyword evidence="4" id="KW-1185">Reference proteome</keyword>
<accession>A0A8S1J4W5</accession>
<dbReference type="OrthoDB" id="541883at2759"/>
<dbReference type="InterPro" id="IPR001031">
    <property type="entry name" value="Thioesterase"/>
</dbReference>
<evidence type="ECO:0000256" key="1">
    <source>
        <dbReference type="ARBA" id="ARBA00007169"/>
    </source>
</evidence>
<comment type="similarity">
    <text evidence="1">Belongs to the thioesterase family.</text>
</comment>
<protein>
    <recommendedName>
        <fullName evidence="2">Thioesterase domain-containing protein</fullName>
    </recommendedName>
</protein>
<dbReference type="AlphaFoldDB" id="A0A8S1J4W5"/>
<gene>
    <name evidence="3" type="ORF">OSTQU699_LOCUS7871</name>
</gene>
<comment type="caution">
    <text evidence="3">The sequence shown here is derived from an EMBL/GenBank/DDBJ whole genome shotgun (WGS) entry which is preliminary data.</text>
</comment>
<dbReference type="Gene3D" id="3.40.50.1820">
    <property type="entry name" value="alpha/beta hydrolase"/>
    <property type="match status" value="1"/>
</dbReference>